<accession>A0A369Q6C1</accession>
<dbReference type="EMBL" id="QBKA01000002">
    <property type="protein sequence ID" value="RDC60254.1"/>
    <property type="molecule type" value="Genomic_DNA"/>
</dbReference>
<reference evidence="2 3" key="1">
    <citation type="submission" date="2018-04" db="EMBL/GenBank/DDBJ databases">
        <title>Altererythrobacter sp. HME9302 genome sequencing and assembly.</title>
        <authorList>
            <person name="Kang H."/>
            <person name="Kim H."/>
            <person name="Joh K."/>
        </authorList>
    </citation>
    <scope>NUCLEOTIDE SEQUENCE [LARGE SCALE GENOMIC DNA]</scope>
    <source>
        <strain evidence="2 3">HME9302</strain>
    </source>
</reference>
<dbReference type="OrthoDB" id="7410630at2"/>
<evidence type="ECO:0000313" key="3">
    <source>
        <dbReference type="Proteomes" id="UP000253727"/>
    </source>
</evidence>
<comment type="caution">
    <text evidence="2">The sequence shown here is derived from an EMBL/GenBank/DDBJ whole genome shotgun (WGS) entry which is preliminary data.</text>
</comment>
<keyword evidence="3" id="KW-1185">Reference proteome</keyword>
<protein>
    <recommendedName>
        <fullName evidence="4">Lipoprotein</fullName>
    </recommendedName>
</protein>
<evidence type="ECO:0008006" key="4">
    <source>
        <dbReference type="Google" id="ProtNLM"/>
    </source>
</evidence>
<dbReference type="RefSeq" id="WP_115366448.1">
    <property type="nucleotide sequence ID" value="NZ_QBKA01000002.1"/>
</dbReference>
<name>A0A369Q6C1_9SPHN</name>
<feature type="signal peptide" evidence="1">
    <location>
        <begin position="1"/>
        <end position="21"/>
    </location>
</feature>
<gene>
    <name evidence="2" type="ORF">HME9302_01455</name>
</gene>
<proteinExistence type="predicted"/>
<feature type="chain" id="PRO_5017084338" description="Lipoprotein" evidence="1">
    <location>
        <begin position="22"/>
        <end position="103"/>
    </location>
</feature>
<evidence type="ECO:0000313" key="2">
    <source>
        <dbReference type="EMBL" id="RDC60254.1"/>
    </source>
</evidence>
<sequence>MKRTMLTLIVASLALSGCDLVAEQVGGQVRTAVVEQCLQVTEGIGIGSELVAPVCECTADTFMEKNSSELAQVDTARVEEIVRTCAAEAGSDAVADTTETTGA</sequence>
<keyword evidence="1" id="KW-0732">Signal</keyword>
<evidence type="ECO:0000256" key="1">
    <source>
        <dbReference type="SAM" id="SignalP"/>
    </source>
</evidence>
<organism evidence="2 3">
    <name type="scientific">Alteripontixanthobacter maritimus</name>
    <dbReference type="NCBI Taxonomy" id="2161824"/>
    <lineage>
        <taxon>Bacteria</taxon>
        <taxon>Pseudomonadati</taxon>
        <taxon>Pseudomonadota</taxon>
        <taxon>Alphaproteobacteria</taxon>
        <taxon>Sphingomonadales</taxon>
        <taxon>Erythrobacteraceae</taxon>
        <taxon>Alteripontixanthobacter</taxon>
    </lineage>
</organism>
<dbReference type="Proteomes" id="UP000253727">
    <property type="component" value="Unassembled WGS sequence"/>
</dbReference>
<dbReference type="PROSITE" id="PS51257">
    <property type="entry name" value="PROKAR_LIPOPROTEIN"/>
    <property type="match status" value="1"/>
</dbReference>
<dbReference type="AlphaFoldDB" id="A0A369Q6C1"/>